<dbReference type="NCBIfam" id="NF009328">
    <property type="entry name" value="PRK12685.1"/>
    <property type="match status" value="1"/>
</dbReference>
<dbReference type="Pfam" id="PF00460">
    <property type="entry name" value="Flg_bb_rod"/>
    <property type="match status" value="1"/>
</dbReference>
<dbReference type="PANTHER" id="PTHR30435:SF12">
    <property type="entry name" value="FLAGELLAR BASAL BODY ROD PROTEIN FLGB"/>
    <property type="match status" value="1"/>
</dbReference>
<dbReference type="Proteomes" id="UP000254512">
    <property type="component" value="Unassembled WGS sequence"/>
</dbReference>
<dbReference type="PANTHER" id="PTHR30435">
    <property type="entry name" value="FLAGELLAR PROTEIN"/>
    <property type="match status" value="1"/>
</dbReference>
<dbReference type="InterPro" id="IPR006300">
    <property type="entry name" value="FlgB"/>
</dbReference>
<sequence length="124" mass="14079">MTIDFDKALGVHLNTVDFRIQRAKVIAGNLANVDTPNYKARDISFEQAMDSIASRARMNHIQRRDVSQHYTLQYREPMQPSQDGNTVELGVEQAKFAENAMAFETSMTFLNMKLNGLREAIKGQ</sequence>
<dbReference type="RefSeq" id="WP_005501581.1">
    <property type="nucleotide sequence ID" value="NZ_CABMOB010000001.1"/>
</dbReference>
<comment type="similarity">
    <text evidence="2 6">Belongs to the flagella basal body rod proteins family.</text>
</comment>
<dbReference type="STRING" id="673.AL542_08915"/>
<evidence type="ECO:0000313" key="9">
    <source>
        <dbReference type="Proteomes" id="UP000254512"/>
    </source>
</evidence>
<dbReference type="GO" id="GO:0030694">
    <property type="term" value="C:bacterial-type flagellum basal body, rod"/>
    <property type="evidence" value="ECO:0007669"/>
    <property type="project" value="InterPro"/>
</dbReference>
<dbReference type="GeneID" id="58896039"/>
<evidence type="ECO:0000256" key="6">
    <source>
        <dbReference type="PIRNR" id="PIRNR002889"/>
    </source>
</evidence>
<evidence type="ECO:0000256" key="3">
    <source>
        <dbReference type="ARBA" id="ARBA00014376"/>
    </source>
</evidence>
<evidence type="ECO:0000256" key="2">
    <source>
        <dbReference type="ARBA" id="ARBA00009677"/>
    </source>
</evidence>
<dbReference type="AlphaFoldDB" id="A0A377HI68"/>
<dbReference type="KEGG" id="gho:AL542_08915"/>
<comment type="subunit">
    <text evidence="6">The basal body constitutes a major portion of the flagellar organelle and consists of a number of rings mounted on a central rod.</text>
</comment>
<feature type="domain" description="Flagellar basal body rod protein N-terminal" evidence="7">
    <location>
        <begin position="21"/>
        <end position="39"/>
    </location>
</feature>
<evidence type="ECO:0000256" key="1">
    <source>
        <dbReference type="ARBA" id="ARBA00004117"/>
    </source>
</evidence>
<proteinExistence type="inferred from homology"/>
<evidence type="ECO:0000256" key="4">
    <source>
        <dbReference type="ARBA" id="ARBA00023143"/>
    </source>
</evidence>
<organism evidence="8 9">
    <name type="scientific">Grimontia hollisae</name>
    <name type="common">Vibrio hollisae</name>
    <dbReference type="NCBI Taxonomy" id="673"/>
    <lineage>
        <taxon>Bacteria</taxon>
        <taxon>Pseudomonadati</taxon>
        <taxon>Pseudomonadota</taxon>
        <taxon>Gammaproteobacteria</taxon>
        <taxon>Vibrionales</taxon>
        <taxon>Vibrionaceae</taxon>
        <taxon>Grimontia</taxon>
    </lineage>
</organism>
<comment type="function">
    <text evidence="5 6">Structural component of flagellum, the bacterial motility apparatus. Part of the rod structure of flagellar basal body.</text>
</comment>
<dbReference type="EMBL" id="UGHD01000002">
    <property type="protein sequence ID" value="STO55837.1"/>
    <property type="molecule type" value="Genomic_DNA"/>
</dbReference>
<dbReference type="InterPro" id="IPR001444">
    <property type="entry name" value="Flag_bb_rod_N"/>
</dbReference>
<evidence type="ECO:0000313" key="8">
    <source>
        <dbReference type="EMBL" id="STO55837.1"/>
    </source>
</evidence>
<comment type="subcellular location">
    <subcellularLocation>
        <location evidence="1 6">Bacterial flagellum basal body</location>
    </subcellularLocation>
</comment>
<gene>
    <name evidence="8" type="primary">flgB_1</name>
    <name evidence="8" type="ORF">NCTC11645_00139</name>
</gene>
<protein>
    <recommendedName>
        <fullName evidence="3 6">Flagellar basal body rod protein FlgB</fullName>
    </recommendedName>
</protein>
<accession>A0A377HI68</accession>
<dbReference type="GO" id="GO:0071978">
    <property type="term" value="P:bacterial-type flagellum-dependent swarming motility"/>
    <property type="evidence" value="ECO:0007669"/>
    <property type="project" value="TreeGrafter"/>
</dbReference>
<name>A0A377HI68_GRIHO</name>
<evidence type="ECO:0000256" key="5">
    <source>
        <dbReference type="ARBA" id="ARBA00024934"/>
    </source>
</evidence>
<keyword evidence="4 6" id="KW-0975">Bacterial flagellum</keyword>
<evidence type="ECO:0000259" key="7">
    <source>
        <dbReference type="Pfam" id="PF00460"/>
    </source>
</evidence>
<reference evidence="8 9" key="1">
    <citation type="submission" date="2018-06" db="EMBL/GenBank/DDBJ databases">
        <authorList>
            <consortium name="Pathogen Informatics"/>
            <person name="Doyle S."/>
        </authorList>
    </citation>
    <scope>NUCLEOTIDE SEQUENCE [LARGE SCALE GENOMIC DNA]</scope>
    <source>
        <strain evidence="8 9">NCTC11645</strain>
    </source>
</reference>
<dbReference type="NCBIfam" id="TIGR01396">
    <property type="entry name" value="FlgB"/>
    <property type="match status" value="1"/>
</dbReference>
<dbReference type="PIRSF" id="PIRSF002889">
    <property type="entry name" value="Rod_FlgB"/>
    <property type="match status" value="1"/>
</dbReference>